<accession>A0A077WRG2</accession>
<evidence type="ECO:0000313" key="1">
    <source>
        <dbReference type="EMBL" id="CDS09774.1"/>
    </source>
</evidence>
<name>A0A077WRG2_9FUNG</name>
<proteinExistence type="predicted"/>
<dbReference type="AlphaFoldDB" id="A0A077WRG2"/>
<sequence length="79" mass="8698">MSTVSQFMLVSIATKAQDDLFSTYEPGIIAEHHLIIQEYRSIQEFTGILGCLISNHQAVTKAGDVTTKSLSSWTTGCIY</sequence>
<dbReference type="EMBL" id="LK023335">
    <property type="protein sequence ID" value="CDS09774.1"/>
    <property type="molecule type" value="Genomic_DNA"/>
</dbReference>
<protein>
    <submittedName>
        <fullName evidence="1">Uncharacterized protein</fullName>
    </submittedName>
</protein>
<gene>
    <name evidence="1" type="ORF">LRAMOSA02451</name>
</gene>
<organism evidence="1">
    <name type="scientific">Lichtheimia ramosa</name>
    <dbReference type="NCBI Taxonomy" id="688394"/>
    <lineage>
        <taxon>Eukaryota</taxon>
        <taxon>Fungi</taxon>
        <taxon>Fungi incertae sedis</taxon>
        <taxon>Mucoromycota</taxon>
        <taxon>Mucoromycotina</taxon>
        <taxon>Mucoromycetes</taxon>
        <taxon>Mucorales</taxon>
        <taxon>Lichtheimiaceae</taxon>
        <taxon>Lichtheimia</taxon>
    </lineage>
</organism>
<reference evidence="1" key="1">
    <citation type="journal article" date="2014" name="Genome Announc.">
        <title>De novo whole-genome sequence and genome annotation of Lichtheimia ramosa.</title>
        <authorList>
            <person name="Linde J."/>
            <person name="Schwartze V."/>
            <person name="Binder U."/>
            <person name="Lass-Florl C."/>
            <person name="Voigt K."/>
            <person name="Horn F."/>
        </authorList>
    </citation>
    <scope>NUCLEOTIDE SEQUENCE</scope>
    <source>
        <strain evidence="1">JMRC FSU:6197</strain>
    </source>
</reference>